<gene>
    <name evidence="5" type="ORF">NE237_008665</name>
</gene>
<evidence type="ECO:0000256" key="2">
    <source>
        <dbReference type="ARBA" id="ARBA00023242"/>
    </source>
</evidence>
<name>A0A9Q0KW88_9MAGN</name>
<evidence type="ECO:0000256" key="1">
    <source>
        <dbReference type="ARBA" id="ARBA00004123"/>
    </source>
</evidence>
<accession>A0A9Q0KW88</accession>
<dbReference type="InterPro" id="IPR045281">
    <property type="entry name" value="CONSTANS-like"/>
</dbReference>
<proteinExistence type="predicted"/>
<dbReference type="Proteomes" id="UP001141806">
    <property type="component" value="Unassembled WGS sequence"/>
</dbReference>
<dbReference type="InterPro" id="IPR010402">
    <property type="entry name" value="CCT_domain"/>
</dbReference>
<sequence length="245" mass="27918">MYEFGDLFNLSCSSDFIGRPPEITNTSSLPDLFPATVPSPEYDSVREVLAALRSDIGSSSLPSYSNYYPPRPNLIQRCMSSQSLSNGHNPIFLSSPDDSALENFDFDDGPMRKVFSTGDLQTINLAQQQYGHHHLHRSDSPISHESCSLEGTKKVRCYSAQERKERIEKYRSKRSRRNFNKKIKYACRKTLADSRPRIRGRFARNEEIGESIQTDQWSQIGGEEDEEEDDVWTSFLGTLSTNFIP</sequence>
<dbReference type="OrthoDB" id="153872at2759"/>
<reference evidence="5" key="1">
    <citation type="journal article" date="2023" name="Plant J.">
        <title>The genome of the king protea, Protea cynaroides.</title>
        <authorList>
            <person name="Chang J."/>
            <person name="Duong T.A."/>
            <person name="Schoeman C."/>
            <person name="Ma X."/>
            <person name="Roodt D."/>
            <person name="Barker N."/>
            <person name="Li Z."/>
            <person name="Van de Peer Y."/>
            <person name="Mizrachi E."/>
        </authorList>
    </citation>
    <scope>NUCLEOTIDE SEQUENCE</scope>
    <source>
        <tissue evidence="5">Young leaves</tissue>
    </source>
</reference>
<dbReference type="GO" id="GO:0003700">
    <property type="term" value="F:DNA-binding transcription factor activity"/>
    <property type="evidence" value="ECO:0007669"/>
    <property type="project" value="TreeGrafter"/>
</dbReference>
<feature type="domain" description="CCT" evidence="4">
    <location>
        <begin position="163"/>
        <end position="205"/>
    </location>
</feature>
<dbReference type="GO" id="GO:0005634">
    <property type="term" value="C:nucleus"/>
    <property type="evidence" value="ECO:0007669"/>
    <property type="project" value="UniProtKB-SubCell"/>
</dbReference>
<protein>
    <recommendedName>
        <fullName evidence="4">CCT domain-containing protein</fullName>
    </recommendedName>
</protein>
<keyword evidence="2 3" id="KW-0539">Nucleus</keyword>
<keyword evidence="6" id="KW-1185">Reference proteome</keyword>
<dbReference type="PROSITE" id="PS51017">
    <property type="entry name" value="CCT"/>
    <property type="match status" value="1"/>
</dbReference>
<dbReference type="PANTHER" id="PTHR31319">
    <property type="entry name" value="ZINC FINGER PROTEIN CONSTANS-LIKE 4"/>
    <property type="match status" value="1"/>
</dbReference>
<dbReference type="PANTHER" id="PTHR31319:SF110">
    <property type="entry name" value="CCT MOTIF FAMILY PROTEIN"/>
    <property type="match status" value="1"/>
</dbReference>
<dbReference type="Pfam" id="PF06203">
    <property type="entry name" value="CCT"/>
    <property type="match status" value="1"/>
</dbReference>
<dbReference type="GO" id="GO:0009909">
    <property type="term" value="P:regulation of flower development"/>
    <property type="evidence" value="ECO:0007669"/>
    <property type="project" value="InterPro"/>
</dbReference>
<evidence type="ECO:0000313" key="5">
    <source>
        <dbReference type="EMBL" id="KAJ4977885.1"/>
    </source>
</evidence>
<evidence type="ECO:0000313" key="6">
    <source>
        <dbReference type="Proteomes" id="UP001141806"/>
    </source>
</evidence>
<dbReference type="EMBL" id="JAMYWD010000002">
    <property type="protein sequence ID" value="KAJ4977885.1"/>
    <property type="molecule type" value="Genomic_DNA"/>
</dbReference>
<evidence type="ECO:0000256" key="3">
    <source>
        <dbReference type="PROSITE-ProRule" id="PRU00357"/>
    </source>
</evidence>
<evidence type="ECO:0000259" key="4">
    <source>
        <dbReference type="PROSITE" id="PS51017"/>
    </source>
</evidence>
<comment type="caution">
    <text evidence="5">The sequence shown here is derived from an EMBL/GenBank/DDBJ whole genome shotgun (WGS) entry which is preliminary data.</text>
</comment>
<organism evidence="5 6">
    <name type="scientific">Protea cynaroides</name>
    <dbReference type="NCBI Taxonomy" id="273540"/>
    <lineage>
        <taxon>Eukaryota</taxon>
        <taxon>Viridiplantae</taxon>
        <taxon>Streptophyta</taxon>
        <taxon>Embryophyta</taxon>
        <taxon>Tracheophyta</taxon>
        <taxon>Spermatophyta</taxon>
        <taxon>Magnoliopsida</taxon>
        <taxon>Proteales</taxon>
        <taxon>Proteaceae</taxon>
        <taxon>Protea</taxon>
    </lineage>
</organism>
<dbReference type="AlphaFoldDB" id="A0A9Q0KW88"/>
<comment type="subcellular location">
    <subcellularLocation>
        <location evidence="1 3">Nucleus</location>
    </subcellularLocation>
</comment>